<proteinExistence type="predicted"/>
<name>A0A699KJG4_TANCI</name>
<protein>
    <recommendedName>
        <fullName evidence="1">Reverse transcriptase Ty1/copia-type domain-containing protein</fullName>
    </recommendedName>
</protein>
<dbReference type="SUPFAM" id="SSF56672">
    <property type="entry name" value="DNA/RNA polymerases"/>
    <property type="match status" value="1"/>
</dbReference>
<dbReference type="InterPro" id="IPR043502">
    <property type="entry name" value="DNA/RNA_pol_sf"/>
</dbReference>
<comment type="caution">
    <text evidence="2">The sequence shown here is derived from an EMBL/GenBank/DDBJ whole genome shotgun (WGS) entry which is preliminary data.</text>
</comment>
<feature type="domain" description="Reverse transcriptase Ty1/copia-type" evidence="1">
    <location>
        <begin position="131"/>
        <end position="286"/>
    </location>
</feature>
<reference evidence="2" key="1">
    <citation type="journal article" date="2019" name="Sci. Rep.">
        <title>Draft genome of Tanacetum cinerariifolium, the natural source of mosquito coil.</title>
        <authorList>
            <person name="Yamashiro T."/>
            <person name="Shiraishi A."/>
            <person name="Satake H."/>
            <person name="Nakayama K."/>
        </authorList>
    </citation>
    <scope>NUCLEOTIDE SEQUENCE</scope>
</reference>
<accession>A0A699KJG4</accession>
<dbReference type="EMBL" id="BKCJ010526712">
    <property type="protein sequence ID" value="GFA98062.1"/>
    <property type="molecule type" value="Genomic_DNA"/>
</dbReference>
<dbReference type="CDD" id="cd09272">
    <property type="entry name" value="RNase_HI_RT_Ty1"/>
    <property type="match status" value="1"/>
</dbReference>
<organism evidence="2">
    <name type="scientific">Tanacetum cinerariifolium</name>
    <name type="common">Dalmatian daisy</name>
    <name type="synonym">Chrysanthemum cinerariifolium</name>
    <dbReference type="NCBI Taxonomy" id="118510"/>
    <lineage>
        <taxon>Eukaryota</taxon>
        <taxon>Viridiplantae</taxon>
        <taxon>Streptophyta</taxon>
        <taxon>Embryophyta</taxon>
        <taxon>Tracheophyta</taxon>
        <taxon>Spermatophyta</taxon>
        <taxon>Magnoliopsida</taxon>
        <taxon>eudicotyledons</taxon>
        <taxon>Gunneridae</taxon>
        <taxon>Pentapetalae</taxon>
        <taxon>asterids</taxon>
        <taxon>campanulids</taxon>
        <taxon>Asterales</taxon>
        <taxon>Asteraceae</taxon>
        <taxon>Asteroideae</taxon>
        <taxon>Anthemideae</taxon>
        <taxon>Anthemidinae</taxon>
        <taxon>Tanacetum</taxon>
    </lineage>
</organism>
<gene>
    <name evidence="2" type="ORF">Tci_670034</name>
</gene>
<dbReference type="InterPro" id="IPR013103">
    <property type="entry name" value="RVT_2"/>
</dbReference>
<dbReference type="Pfam" id="PF07727">
    <property type="entry name" value="RVT_2"/>
    <property type="match status" value="1"/>
</dbReference>
<dbReference type="PANTHER" id="PTHR11439:SF496">
    <property type="entry name" value="RNA-DIRECTED DNA POLYMERASE"/>
    <property type="match status" value="1"/>
</dbReference>
<evidence type="ECO:0000313" key="2">
    <source>
        <dbReference type="EMBL" id="GFA98062.1"/>
    </source>
</evidence>
<dbReference type="AlphaFoldDB" id="A0A699KJG4"/>
<sequence length="454" mass="51966">MMSQTTLPKSFWDYALETDARILNMVLAKKVAPKFSYLKVWGYEALVKRDTLTKPDKSTRTRHAPDRMCLYIDAEEHELGDLGEPANYKAALLDPESEKWLNAMNVEMQSMKDNEVWILVELPPNGKTVGNVKTTFLNGYLNEEVYMEQPEGFVNPKYPNRVCKLKRSIHGLKQASRQWNKRFDDEIKKSSFTQNHDESCVYLKASKSNITFLILYVDDILIMENNIPMLQSVKTYLGRCFSMKDLGEAAYILGIKIYIDKSRRLIGLCQSAYIEKILKQYFMENSKRGSDIHWTTVKNILKYLRNTKGMFLVYGGDLKRELRISCYTDAGYLTDADDLKSQTGYVFVLNGGDVDWKSAKQSIFATSSTEAEYIAAFDASKETVWVRKFISGLGVVPTIEEPISMYCDNTGAIAIANESGITKGARHFRAKVHYLREVIEYGDIKLEKFTQMTT</sequence>
<evidence type="ECO:0000259" key="1">
    <source>
        <dbReference type="Pfam" id="PF07727"/>
    </source>
</evidence>
<dbReference type="PANTHER" id="PTHR11439">
    <property type="entry name" value="GAG-POL-RELATED RETROTRANSPOSON"/>
    <property type="match status" value="1"/>
</dbReference>